<accession>A0A2R8B386</accession>
<dbReference type="InterPro" id="IPR027843">
    <property type="entry name" value="DUF4440"/>
</dbReference>
<dbReference type="Gene3D" id="3.10.450.50">
    <property type="match status" value="1"/>
</dbReference>
<feature type="domain" description="DUF4440" evidence="1">
    <location>
        <begin position="8"/>
        <end position="109"/>
    </location>
</feature>
<dbReference type="Proteomes" id="UP000244924">
    <property type="component" value="Unassembled WGS sequence"/>
</dbReference>
<evidence type="ECO:0000313" key="3">
    <source>
        <dbReference type="Proteomes" id="UP000244924"/>
    </source>
</evidence>
<proteinExistence type="predicted"/>
<sequence length="125" mass="14104">MDDLMREILACERHVWDALVAGDATADDAALHDGFLGVYPDGFSDKAGHVAQLADGPKVRSYELTDLRLMRFGDEHVLLAYHARFTRTLSHEREEMFVSSVWRRVPDGWINLFSQDTPATGMQVP</sequence>
<evidence type="ECO:0000313" key="2">
    <source>
        <dbReference type="EMBL" id="SPH16970.1"/>
    </source>
</evidence>
<dbReference type="AlphaFoldDB" id="A0A2R8B386"/>
<reference evidence="2 3" key="1">
    <citation type="submission" date="2018-03" db="EMBL/GenBank/DDBJ databases">
        <authorList>
            <person name="Keele B.F."/>
        </authorList>
    </citation>
    <scope>NUCLEOTIDE SEQUENCE [LARGE SCALE GENOMIC DNA]</scope>
    <source>
        <strain evidence="2 3">CECT 8626</strain>
    </source>
</reference>
<name>A0A2R8B386_9RHOB</name>
<organism evidence="2 3">
    <name type="scientific">Albidovulum aquaemixtae</name>
    <dbReference type="NCBI Taxonomy" id="1542388"/>
    <lineage>
        <taxon>Bacteria</taxon>
        <taxon>Pseudomonadati</taxon>
        <taxon>Pseudomonadota</taxon>
        <taxon>Alphaproteobacteria</taxon>
        <taxon>Rhodobacterales</taxon>
        <taxon>Paracoccaceae</taxon>
        <taxon>Albidovulum</taxon>
    </lineage>
</organism>
<gene>
    <name evidence="2" type="ORF">DEA8626_00484</name>
</gene>
<dbReference type="SUPFAM" id="SSF54427">
    <property type="entry name" value="NTF2-like"/>
    <property type="match status" value="1"/>
</dbReference>
<dbReference type="Pfam" id="PF14534">
    <property type="entry name" value="DUF4440"/>
    <property type="match status" value="1"/>
</dbReference>
<evidence type="ECO:0000259" key="1">
    <source>
        <dbReference type="Pfam" id="PF14534"/>
    </source>
</evidence>
<dbReference type="EMBL" id="OMOQ01000001">
    <property type="protein sequence ID" value="SPH16970.1"/>
    <property type="molecule type" value="Genomic_DNA"/>
</dbReference>
<protein>
    <recommendedName>
        <fullName evidence="1">DUF4440 domain-containing protein</fullName>
    </recommendedName>
</protein>
<keyword evidence="3" id="KW-1185">Reference proteome</keyword>
<dbReference type="OrthoDB" id="4479885at2"/>
<dbReference type="InterPro" id="IPR032710">
    <property type="entry name" value="NTF2-like_dom_sf"/>
</dbReference>